<evidence type="ECO:0000256" key="2">
    <source>
        <dbReference type="ARBA" id="ARBA00022980"/>
    </source>
</evidence>
<evidence type="ECO:0000313" key="7">
    <source>
        <dbReference type="EMBL" id="MXN44755.1"/>
    </source>
</evidence>
<evidence type="ECO:0000256" key="3">
    <source>
        <dbReference type="ARBA" id="ARBA00023274"/>
    </source>
</evidence>
<keyword evidence="3 5" id="KW-0687">Ribonucleoprotein</keyword>
<dbReference type="OrthoDB" id="9804164at2"/>
<evidence type="ECO:0000256" key="6">
    <source>
        <dbReference type="SAM" id="MobiDB-lite"/>
    </source>
</evidence>
<dbReference type="InterPro" id="IPR000271">
    <property type="entry name" value="Ribosomal_bL34"/>
</dbReference>
<evidence type="ECO:0000256" key="5">
    <source>
        <dbReference type="HAMAP-Rule" id="MF_00391"/>
    </source>
</evidence>
<name>A0A6N8S6N8_9HYPH</name>
<dbReference type="Gene3D" id="1.10.287.3980">
    <property type="match status" value="1"/>
</dbReference>
<dbReference type="Pfam" id="PF00468">
    <property type="entry name" value="Ribosomal_L34"/>
    <property type="match status" value="1"/>
</dbReference>
<protein>
    <recommendedName>
        <fullName evidence="4 5">Large ribosomal subunit protein bL34</fullName>
    </recommendedName>
</protein>
<feature type="region of interest" description="Disordered" evidence="6">
    <location>
        <begin position="23"/>
        <end position="45"/>
    </location>
</feature>
<dbReference type="GO" id="GO:0003735">
    <property type="term" value="F:structural constituent of ribosome"/>
    <property type="evidence" value="ECO:0007669"/>
    <property type="project" value="InterPro"/>
</dbReference>
<keyword evidence="2 5" id="KW-0689">Ribosomal protein</keyword>
<dbReference type="PANTHER" id="PTHR14503">
    <property type="entry name" value="MITOCHONDRIAL RIBOSOMAL PROTEIN 34 FAMILY MEMBER"/>
    <property type="match status" value="1"/>
</dbReference>
<evidence type="ECO:0000256" key="1">
    <source>
        <dbReference type="ARBA" id="ARBA00010111"/>
    </source>
</evidence>
<dbReference type="GO" id="GO:1990904">
    <property type="term" value="C:ribonucleoprotein complex"/>
    <property type="evidence" value="ECO:0007669"/>
    <property type="project" value="UniProtKB-KW"/>
</dbReference>
<comment type="caution">
    <text evidence="7">The sequence shown here is derived from an EMBL/GenBank/DDBJ whole genome shotgun (WGS) entry which is preliminary data.</text>
</comment>
<dbReference type="AlphaFoldDB" id="A0A6N8S6N8"/>
<dbReference type="PANTHER" id="PTHR14503:SF4">
    <property type="entry name" value="LARGE RIBOSOMAL SUBUNIT PROTEIN BL34M"/>
    <property type="match status" value="1"/>
</dbReference>
<reference evidence="7 8" key="1">
    <citation type="submission" date="2019-12" db="EMBL/GenBank/DDBJ databases">
        <title>Shinella kummerowiae sp. nov., a symbiotic bacterium isolated from root nodules of the herbal legume Kummerowia stipulacea.</title>
        <authorList>
            <person name="Gao J."/>
        </authorList>
    </citation>
    <scope>NUCLEOTIDE SEQUENCE [LARGE SCALE GENOMIC DNA]</scope>
    <source>
        <strain evidence="7 8">CCBAU 25048</strain>
    </source>
</reference>
<dbReference type="GO" id="GO:0005840">
    <property type="term" value="C:ribosome"/>
    <property type="evidence" value="ECO:0007669"/>
    <property type="project" value="UniProtKB-KW"/>
</dbReference>
<dbReference type="FunFam" id="1.10.287.3980:FF:000001">
    <property type="entry name" value="Mitochondrial ribosomal protein L34"/>
    <property type="match status" value="1"/>
</dbReference>
<accession>A0A6N8S6N8</accession>
<dbReference type="RefSeq" id="WP_083242913.1">
    <property type="nucleotide sequence ID" value="NZ_JAODWE010000005.1"/>
</dbReference>
<sequence length="45" mass="5156">MTKRTYQPSKLVRKRRHGFRARMATKGGRKVLSARRARGRASLSA</sequence>
<dbReference type="PROSITE" id="PS00784">
    <property type="entry name" value="RIBOSOMAL_L34"/>
    <property type="match status" value="1"/>
</dbReference>
<gene>
    <name evidence="5 7" type="primary">rpmH</name>
    <name evidence="7" type="ORF">GR138_06120</name>
</gene>
<proteinExistence type="inferred from homology"/>
<organism evidence="7 8">
    <name type="scientific">Shinella kummerowiae</name>
    <dbReference type="NCBI Taxonomy" id="417745"/>
    <lineage>
        <taxon>Bacteria</taxon>
        <taxon>Pseudomonadati</taxon>
        <taxon>Pseudomonadota</taxon>
        <taxon>Alphaproteobacteria</taxon>
        <taxon>Hyphomicrobiales</taxon>
        <taxon>Rhizobiaceae</taxon>
        <taxon>Shinella</taxon>
    </lineage>
</organism>
<dbReference type="Proteomes" id="UP000435802">
    <property type="component" value="Unassembled WGS sequence"/>
</dbReference>
<evidence type="ECO:0000256" key="4">
    <source>
        <dbReference type="ARBA" id="ARBA00035177"/>
    </source>
</evidence>
<evidence type="ECO:0000313" key="8">
    <source>
        <dbReference type="Proteomes" id="UP000435802"/>
    </source>
</evidence>
<dbReference type="EMBL" id="WUMK01000002">
    <property type="protein sequence ID" value="MXN44755.1"/>
    <property type="molecule type" value="Genomic_DNA"/>
</dbReference>
<dbReference type="InterPro" id="IPR020939">
    <property type="entry name" value="Ribosomal_bL34_CS"/>
</dbReference>
<dbReference type="NCBIfam" id="TIGR01030">
    <property type="entry name" value="rpmH_bact"/>
    <property type="match status" value="1"/>
</dbReference>
<dbReference type="GO" id="GO:0006412">
    <property type="term" value="P:translation"/>
    <property type="evidence" value="ECO:0007669"/>
    <property type="project" value="UniProtKB-UniRule"/>
</dbReference>
<feature type="compositionally biased region" description="Basic residues" evidence="6">
    <location>
        <begin position="27"/>
        <end position="39"/>
    </location>
</feature>
<dbReference type="HAMAP" id="MF_00391">
    <property type="entry name" value="Ribosomal_bL34"/>
    <property type="match status" value="1"/>
</dbReference>
<comment type="similarity">
    <text evidence="1 5">Belongs to the bacterial ribosomal protein bL34 family.</text>
</comment>
<keyword evidence="8" id="KW-1185">Reference proteome</keyword>